<organism evidence="2 3">
    <name type="scientific">Paralabilibaculum antarcticum</name>
    <dbReference type="NCBI Taxonomy" id="2912572"/>
    <lineage>
        <taxon>Bacteria</taxon>
        <taxon>Pseudomonadati</taxon>
        <taxon>Bacteroidota</taxon>
        <taxon>Bacteroidia</taxon>
        <taxon>Marinilabiliales</taxon>
        <taxon>Marinifilaceae</taxon>
        <taxon>Paralabilibaculum</taxon>
    </lineage>
</organism>
<reference evidence="2 3" key="1">
    <citation type="submission" date="2022-01" db="EMBL/GenBank/DDBJ databases">
        <title>Labilibaculum sp. nov, a marine bacterium isolated from Antarctica.</title>
        <authorList>
            <person name="Dai W."/>
        </authorList>
    </citation>
    <scope>NUCLEOTIDE SEQUENCE [LARGE SCALE GENOMIC DNA]</scope>
    <source>
        <strain evidence="2 3">DW002</strain>
    </source>
</reference>
<evidence type="ECO:0008006" key="4">
    <source>
        <dbReference type="Google" id="ProtNLM"/>
    </source>
</evidence>
<sequence>MKRLKFILLAVFSISSLISCDNDDFQDPVFQAAVDIYVRSVKIGEEVVHAPVIYTYSNLALFSSSVTFKGETTPRYDLDDTFEGSSRLRSVPLSSDFTTTDVENGIYEFEITSTGNEVLKLKDELLEERMEVVNITEFTYDSDTHEFDITWDEIEKADVYQVKLTSAIDKNRIFISAGLTSNTYNFKPGKSGWLANFTPEKGASYTLAVCAYMFESETATSGYDINHETIEYKTIIW</sequence>
<dbReference type="PROSITE" id="PS51257">
    <property type="entry name" value="PROKAR_LIPOPROTEIN"/>
    <property type="match status" value="1"/>
</dbReference>
<comment type="caution">
    <text evidence="2">The sequence shown here is derived from an EMBL/GenBank/DDBJ whole genome shotgun (WGS) entry which is preliminary data.</text>
</comment>
<gene>
    <name evidence="2" type="ORF">L3049_19765</name>
</gene>
<dbReference type="EMBL" id="JAKJSC010000009">
    <property type="protein sequence ID" value="MDE5420235.1"/>
    <property type="molecule type" value="Genomic_DNA"/>
</dbReference>
<keyword evidence="3" id="KW-1185">Reference proteome</keyword>
<dbReference type="Proteomes" id="UP001528920">
    <property type="component" value="Unassembled WGS sequence"/>
</dbReference>
<feature type="chain" id="PRO_5045879758" description="DUF4397 domain-containing protein" evidence="1">
    <location>
        <begin position="22"/>
        <end position="237"/>
    </location>
</feature>
<protein>
    <recommendedName>
        <fullName evidence="4">DUF4397 domain-containing protein</fullName>
    </recommendedName>
</protein>
<keyword evidence="1" id="KW-0732">Signal</keyword>
<evidence type="ECO:0000313" key="3">
    <source>
        <dbReference type="Proteomes" id="UP001528920"/>
    </source>
</evidence>
<feature type="signal peptide" evidence="1">
    <location>
        <begin position="1"/>
        <end position="21"/>
    </location>
</feature>
<name>A0ABT5VXU0_9BACT</name>
<accession>A0ABT5VXU0</accession>
<evidence type="ECO:0000313" key="2">
    <source>
        <dbReference type="EMBL" id="MDE5420235.1"/>
    </source>
</evidence>
<proteinExistence type="predicted"/>
<dbReference type="RefSeq" id="WP_275111567.1">
    <property type="nucleotide sequence ID" value="NZ_JAKJSC010000009.1"/>
</dbReference>
<evidence type="ECO:0000256" key="1">
    <source>
        <dbReference type="SAM" id="SignalP"/>
    </source>
</evidence>